<dbReference type="Pfam" id="PF13456">
    <property type="entry name" value="RVT_3"/>
    <property type="match status" value="1"/>
</dbReference>
<dbReference type="CDD" id="cd06222">
    <property type="entry name" value="RNase_H_like"/>
    <property type="match status" value="1"/>
</dbReference>
<reference evidence="1 2" key="1">
    <citation type="journal article" date="2024" name="G3 (Bethesda)">
        <title>Genome assembly of Hibiscus sabdariffa L. provides insights into metabolisms of medicinal natural products.</title>
        <authorList>
            <person name="Kim T."/>
        </authorList>
    </citation>
    <scope>NUCLEOTIDE SEQUENCE [LARGE SCALE GENOMIC DNA]</scope>
    <source>
        <strain evidence="1">TK-2024</strain>
        <tissue evidence="1">Old leaves</tissue>
    </source>
</reference>
<dbReference type="InterPro" id="IPR036397">
    <property type="entry name" value="RNaseH_sf"/>
</dbReference>
<accession>A0ABR2A1Z2</accession>
<name>A0ABR2A1Z2_9ROSI</name>
<protein>
    <submittedName>
        <fullName evidence="1">Uncharacterized protein</fullName>
    </submittedName>
</protein>
<dbReference type="InterPro" id="IPR044730">
    <property type="entry name" value="RNase_H-like_dom_plant"/>
</dbReference>
<dbReference type="InterPro" id="IPR012337">
    <property type="entry name" value="RNaseH-like_sf"/>
</dbReference>
<dbReference type="PANTHER" id="PTHR47074">
    <property type="entry name" value="BNAC02G40300D PROTEIN"/>
    <property type="match status" value="1"/>
</dbReference>
<dbReference type="Gene3D" id="3.30.420.10">
    <property type="entry name" value="Ribonuclease H-like superfamily/Ribonuclease H"/>
    <property type="match status" value="1"/>
</dbReference>
<gene>
    <name evidence="1" type="ORF">V6N11_046180</name>
</gene>
<dbReference type="PANTHER" id="PTHR47074:SF61">
    <property type="entry name" value="RNASE H TYPE-1 DOMAIN-CONTAINING PROTEIN"/>
    <property type="match status" value="1"/>
</dbReference>
<dbReference type="Proteomes" id="UP001396334">
    <property type="component" value="Unassembled WGS sequence"/>
</dbReference>
<comment type="caution">
    <text evidence="1">The sequence shown here is derived from an EMBL/GenBank/DDBJ whole genome shotgun (WGS) entry which is preliminary data.</text>
</comment>
<dbReference type="InterPro" id="IPR052929">
    <property type="entry name" value="RNase_H-like_EbsB-rel"/>
</dbReference>
<dbReference type="EMBL" id="JBBPBN010000411">
    <property type="protein sequence ID" value="KAK8487054.1"/>
    <property type="molecule type" value="Genomic_DNA"/>
</dbReference>
<dbReference type="SUPFAM" id="SSF53098">
    <property type="entry name" value="Ribonuclease H-like"/>
    <property type="match status" value="1"/>
</dbReference>
<evidence type="ECO:0000313" key="1">
    <source>
        <dbReference type="EMBL" id="KAK8487054.1"/>
    </source>
</evidence>
<keyword evidence="2" id="KW-1185">Reference proteome</keyword>
<dbReference type="InterPro" id="IPR002156">
    <property type="entry name" value="RNaseH_domain"/>
</dbReference>
<proteinExistence type="predicted"/>
<sequence length="220" mass="24697">MYWSVWFSRNRLVHEGINPVIDEFVSFIETYIQEQVALGQVYTSPNVSYESSWQAPCRSVVKFNFDAAFDPSSRSATTGVIGQNSLGLIVATCSFPHRSVADAFVAKAYACRQAVLYAKELSFSRVIVEGDSSSVIKKLNSDISDRSIICPIVHYIKFLSRDFSSVSFCFARRGANNTTHILTQEFRNHPSPCYWLEDASATVMAASELDRRRLAQPQVL</sequence>
<evidence type="ECO:0000313" key="2">
    <source>
        <dbReference type="Proteomes" id="UP001396334"/>
    </source>
</evidence>
<organism evidence="1 2">
    <name type="scientific">Hibiscus sabdariffa</name>
    <name type="common">roselle</name>
    <dbReference type="NCBI Taxonomy" id="183260"/>
    <lineage>
        <taxon>Eukaryota</taxon>
        <taxon>Viridiplantae</taxon>
        <taxon>Streptophyta</taxon>
        <taxon>Embryophyta</taxon>
        <taxon>Tracheophyta</taxon>
        <taxon>Spermatophyta</taxon>
        <taxon>Magnoliopsida</taxon>
        <taxon>eudicotyledons</taxon>
        <taxon>Gunneridae</taxon>
        <taxon>Pentapetalae</taxon>
        <taxon>rosids</taxon>
        <taxon>malvids</taxon>
        <taxon>Malvales</taxon>
        <taxon>Malvaceae</taxon>
        <taxon>Malvoideae</taxon>
        <taxon>Hibiscus</taxon>
    </lineage>
</organism>